<dbReference type="EMBL" id="REFC01000012">
    <property type="protein sequence ID" value="RMA64350.1"/>
    <property type="molecule type" value="Genomic_DNA"/>
</dbReference>
<evidence type="ECO:0000259" key="4">
    <source>
        <dbReference type="PROSITE" id="PS50926"/>
    </source>
</evidence>
<dbReference type="Pfam" id="PF00106">
    <property type="entry name" value="adh_short"/>
    <property type="match status" value="1"/>
</dbReference>
<dbReference type="InterPro" id="IPR002347">
    <property type="entry name" value="SDR_fam"/>
</dbReference>
<dbReference type="GO" id="GO:0003858">
    <property type="term" value="F:3-hydroxybutyrate dehydrogenase activity"/>
    <property type="evidence" value="ECO:0007669"/>
    <property type="project" value="InterPro"/>
</dbReference>
<evidence type="ECO:0000256" key="3">
    <source>
        <dbReference type="RuleBase" id="RU000363"/>
    </source>
</evidence>
<reference evidence="5 6" key="1">
    <citation type="submission" date="2018-10" db="EMBL/GenBank/DDBJ databases">
        <title>Genomic Encyclopedia of Archaeal and Bacterial Type Strains, Phase II (KMG-II): from individual species to whole genera.</title>
        <authorList>
            <person name="Goeker M."/>
        </authorList>
    </citation>
    <scope>NUCLEOTIDE SEQUENCE [LARGE SCALE GENOMIC DNA]</scope>
    <source>
        <strain evidence="5 6">DSM 23424</strain>
    </source>
</reference>
<name>A0A3L9YX18_9FLAO</name>
<sequence length="257" mass="27791">MMNKTVLITGSTSGIGLALAKQFAKEGYQIMFHGLESNGNEIAKAIGEKYEVKVAFSKANLLKSDAVEDLVAETINSFGKLHILVNNAGIQYVSPIEDFPNSKYEDIIAINMNAAFYASKAAWKQMKSQKFGRIINISSVHGLRASEFKSAYVAAKHGVIGMTKVLALEGAPFNITCNAICPGYVKTPLVEGQIKDQAKAHHMTEVEVIEKVMLKKQAVKQFVPVDTIADMALLLAKETSSTITGTSFALDGGWSAQ</sequence>
<organism evidence="5 6">
    <name type="scientific">Ulvibacter antarcticus</name>
    <dbReference type="NCBI Taxonomy" id="442714"/>
    <lineage>
        <taxon>Bacteria</taxon>
        <taxon>Pseudomonadati</taxon>
        <taxon>Bacteroidota</taxon>
        <taxon>Flavobacteriia</taxon>
        <taxon>Flavobacteriales</taxon>
        <taxon>Flavobacteriaceae</taxon>
        <taxon>Ulvibacter</taxon>
    </lineage>
</organism>
<dbReference type="Gene3D" id="3.40.50.720">
    <property type="entry name" value="NAD(P)-binding Rossmann-like Domain"/>
    <property type="match status" value="1"/>
</dbReference>
<feature type="domain" description="TRAM" evidence="4">
    <location>
        <begin position="1"/>
        <end position="68"/>
    </location>
</feature>
<dbReference type="PROSITE" id="PS50926">
    <property type="entry name" value="TRAM"/>
    <property type="match status" value="1"/>
</dbReference>
<evidence type="ECO:0000256" key="2">
    <source>
        <dbReference type="ARBA" id="ARBA00022679"/>
    </source>
</evidence>
<evidence type="ECO:0000256" key="1">
    <source>
        <dbReference type="ARBA" id="ARBA00006484"/>
    </source>
</evidence>
<dbReference type="InterPro" id="IPR002792">
    <property type="entry name" value="TRAM_dom"/>
</dbReference>
<dbReference type="SUPFAM" id="SSF51735">
    <property type="entry name" value="NAD(P)-binding Rossmann-fold domains"/>
    <property type="match status" value="1"/>
</dbReference>
<dbReference type="PRINTS" id="PR00081">
    <property type="entry name" value="GDHRDH"/>
</dbReference>
<dbReference type="RefSeq" id="WP_245962928.1">
    <property type="nucleotide sequence ID" value="NZ_REFC01000012.1"/>
</dbReference>
<dbReference type="PROSITE" id="PS00061">
    <property type="entry name" value="ADH_SHORT"/>
    <property type="match status" value="1"/>
</dbReference>
<dbReference type="FunFam" id="3.40.50.720:FF:000084">
    <property type="entry name" value="Short-chain dehydrogenase reductase"/>
    <property type="match status" value="1"/>
</dbReference>
<dbReference type="InterPro" id="IPR011294">
    <property type="entry name" value="3-OHbutyrate_DH"/>
</dbReference>
<dbReference type="GO" id="GO:0032787">
    <property type="term" value="P:monocarboxylic acid metabolic process"/>
    <property type="evidence" value="ECO:0007669"/>
    <property type="project" value="UniProtKB-ARBA"/>
</dbReference>
<dbReference type="NCBIfam" id="NF009093">
    <property type="entry name" value="PRK12429.1"/>
    <property type="match status" value="1"/>
</dbReference>
<dbReference type="InterPro" id="IPR020904">
    <property type="entry name" value="Sc_DH/Rdtase_CS"/>
</dbReference>
<evidence type="ECO:0000313" key="6">
    <source>
        <dbReference type="Proteomes" id="UP000271339"/>
    </source>
</evidence>
<dbReference type="InterPro" id="IPR050259">
    <property type="entry name" value="SDR"/>
</dbReference>
<keyword evidence="2" id="KW-0808">Transferase</keyword>
<dbReference type="AlphaFoldDB" id="A0A3L9YX18"/>
<dbReference type="PANTHER" id="PTHR42879">
    <property type="entry name" value="3-OXOACYL-(ACYL-CARRIER-PROTEIN) REDUCTASE"/>
    <property type="match status" value="1"/>
</dbReference>
<evidence type="ECO:0000313" key="5">
    <source>
        <dbReference type="EMBL" id="RMA64350.1"/>
    </source>
</evidence>
<dbReference type="InterPro" id="IPR036291">
    <property type="entry name" value="NAD(P)-bd_dom_sf"/>
</dbReference>
<dbReference type="NCBIfam" id="TIGR01963">
    <property type="entry name" value="PHB_DH"/>
    <property type="match status" value="1"/>
</dbReference>
<dbReference type="PRINTS" id="PR00080">
    <property type="entry name" value="SDRFAMILY"/>
</dbReference>
<keyword evidence="6" id="KW-1185">Reference proteome</keyword>
<gene>
    <name evidence="5" type="ORF">BXY75_1224</name>
</gene>
<dbReference type="PANTHER" id="PTHR42879:SF2">
    <property type="entry name" value="3-OXOACYL-[ACYL-CARRIER-PROTEIN] REDUCTASE FABG"/>
    <property type="match status" value="1"/>
</dbReference>
<dbReference type="GO" id="GO:0016740">
    <property type="term" value="F:transferase activity"/>
    <property type="evidence" value="ECO:0007669"/>
    <property type="project" value="UniProtKB-KW"/>
</dbReference>
<comment type="similarity">
    <text evidence="1 3">Belongs to the short-chain dehydrogenases/reductases (SDR) family.</text>
</comment>
<protein>
    <submittedName>
        <fullName evidence="5">3-hydroxybutyrate dehydrogenase</fullName>
    </submittedName>
</protein>
<proteinExistence type="inferred from homology"/>
<accession>A0A3L9YX18</accession>
<dbReference type="Proteomes" id="UP000271339">
    <property type="component" value="Unassembled WGS sequence"/>
</dbReference>
<comment type="caution">
    <text evidence="5">The sequence shown here is derived from an EMBL/GenBank/DDBJ whole genome shotgun (WGS) entry which is preliminary data.</text>
</comment>